<evidence type="ECO:0000313" key="2">
    <source>
        <dbReference type="Proteomes" id="UP001576780"/>
    </source>
</evidence>
<dbReference type="Proteomes" id="UP001576780">
    <property type="component" value="Unassembled WGS sequence"/>
</dbReference>
<dbReference type="Gene3D" id="2.30.31.10">
    <property type="entry name" value="Transcriptional Coactivator Pc4, Chain A"/>
    <property type="match status" value="1"/>
</dbReference>
<protein>
    <submittedName>
        <fullName evidence="1">DUF1818 family protein</fullName>
    </submittedName>
</protein>
<gene>
    <name evidence="1" type="ORF">ACE1CA_10060</name>
</gene>
<dbReference type="Pfam" id="PF08848">
    <property type="entry name" value="DUF1818"/>
    <property type="match status" value="1"/>
</dbReference>
<dbReference type="RefSeq" id="WP_413277407.1">
    <property type="nucleotide sequence ID" value="NZ_JBHFNT010000075.1"/>
</dbReference>
<accession>A0ABV4WIG9</accession>
<reference evidence="1 2" key="1">
    <citation type="submission" date="2024-09" db="EMBL/GenBank/DDBJ databases">
        <title>Floridaenema gen nov. (Aerosakkonemataceae, Aerosakkonematales ord. nov., Cyanobacteria) from benthic tropical and subtropical fresh waters, with the description of four new species.</title>
        <authorList>
            <person name="Moretto J.A."/>
            <person name="Berthold D.E."/>
            <person name="Lefler F.W."/>
            <person name="Huang I.-S."/>
            <person name="Laughinghouse H. IV."/>
        </authorList>
    </citation>
    <scope>NUCLEOTIDE SEQUENCE [LARGE SCALE GENOMIC DNA]</scope>
    <source>
        <strain evidence="1 2">BLCC-F167</strain>
    </source>
</reference>
<dbReference type="InterPro" id="IPR009044">
    <property type="entry name" value="ssDNA-bd_transcriptional_reg"/>
</dbReference>
<dbReference type="InterPro" id="IPR014947">
    <property type="entry name" value="DUF1818"/>
</dbReference>
<comment type="caution">
    <text evidence="1">The sequence shown here is derived from an EMBL/GenBank/DDBJ whole genome shotgun (WGS) entry which is preliminary data.</text>
</comment>
<dbReference type="EMBL" id="JBHFNT010000075">
    <property type="protein sequence ID" value="MFB2834865.1"/>
    <property type="molecule type" value="Genomic_DNA"/>
</dbReference>
<keyword evidence="2" id="KW-1185">Reference proteome</keyword>
<organism evidence="1 2">
    <name type="scientific">Floridaenema evergladense BLCC-F167</name>
    <dbReference type="NCBI Taxonomy" id="3153639"/>
    <lineage>
        <taxon>Bacteria</taxon>
        <taxon>Bacillati</taxon>
        <taxon>Cyanobacteriota</taxon>
        <taxon>Cyanophyceae</taxon>
        <taxon>Oscillatoriophycideae</taxon>
        <taxon>Aerosakkonematales</taxon>
        <taxon>Aerosakkonemataceae</taxon>
        <taxon>Floridanema</taxon>
        <taxon>Floridanema evergladense</taxon>
    </lineage>
</organism>
<dbReference type="SUPFAM" id="SSF54447">
    <property type="entry name" value="ssDNA-binding transcriptional regulator domain"/>
    <property type="match status" value="1"/>
</dbReference>
<sequence>MTNDKLIKSGAGWRIGWNPKAEKFQGLVGGDDWAIELTEAELNDFCRLFSQLAATMEQMASELMDEEKIATEAETDLIWLEVEGYPHSYSLHLIVNGDRRCEGSWSAEAVPHLLQAIQIFQVF</sequence>
<evidence type="ECO:0000313" key="1">
    <source>
        <dbReference type="EMBL" id="MFB2834865.1"/>
    </source>
</evidence>
<proteinExistence type="predicted"/>
<name>A0ABV4WIG9_9CYAN</name>